<keyword evidence="2" id="KW-1185">Reference proteome</keyword>
<name>A0ABS0ZEY7_9GAMM</name>
<gene>
    <name evidence="1" type="ORF">JHD44_13585</name>
</gene>
<sequence>MENKIEFQKITSIPTAKDLGSLFKEARILAGFSHKNAGELAASFDRRYSFGSSNYQKWEDGSRPGVNFKKALLGLFRGICDQSVYHEWESAYHRLEAELIKNRADKECRSKLEESASISGKLFVDTSEKESEEKDKTFSKKEVIY</sequence>
<comment type="caution">
    <text evidence="1">The sequence shown here is derived from an EMBL/GenBank/DDBJ whole genome shotgun (WGS) entry which is preliminary data.</text>
</comment>
<feature type="non-terminal residue" evidence="1">
    <location>
        <position position="145"/>
    </location>
</feature>
<evidence type="ECO:0008006" key="3">
    <source>
        <dbReference type="Google" id="ProtNLM"/>
    </source>
</evidence>
<accession>A0ABS0ZEY7</accession>
<dbReference type="RefSeq" id="WP_199463313.1">
    <property type="nucleotide sequence ID" value="NZ_JAEMUH010000012.1"/>
</dbReference>
<dbReference type="EMBL" id="JAEMUH010000012">
    <property type="protein sequence ID" value="MBJ7551723.1"/>
    <property type="molecule type" value="Genomic_DNA"/>
</dbReference>
<organism evidence="1 2">
    <name type="scientific">Marinomonas ostreistagni</name>
    <dbReference type="NCBI Taxonomy" id="359209"/>
    <lineage>
        <taxon>Bacteria</taxon>
        <taxon>Pseudomonadati</taxon>
        <taxon>Pseudomonadota</taxon>
        <taxon>Gammaproteobacteria</taxon>
        <taxon>Oceanospirillales</taxon>
        <taxon>Oceanospirillaceae</taxon>
        <taxon>Marinomonas</taxon>
    </lineage>
</organism>
<evidence type="ECO:0000313" key="1">
    <source>
        <dbReference type="EMBL" id="MBJ7551723.1"/>
    </source>
</evidence>
<dbReference type="Proteomes" id="UP000598488">
    <property type="component" value="Unassembled WGS sequence"/>
</dbReference>
<proteinExistence type="predicted"/>
<protein>
    <recommendedName>
        <fullName evidence="3">HTH cro/C1-type domain-containing protein</fullName>
    </recommendedName>
</protein>
<reference evidence="1 2" key="1">
    <citation type="submission" date="2020-12" db="EMBL/GenBank/DDBJ databases">
        <title>Comparative genome analysis of fungal antagonists Marinomonas ostreistagni 398 and M. spartinae 468.</title>
        <authorList>
            <person name="Fields J.L."/>
            <person name="Mavrodi O.V."/>
            <person name="Biber P.D."/>
            <person name="Indest K.J."/>
            <person name="Mavrodi D.V."/>
        </authorList>
    </citation>
    <scope>NUCLEOTIDE SEQUENCE [LARGE SCALE GENOMIC DNA]</scope>
    <source>
        <strain evidence="1 2">USM7</strain>
    </source>
</reference>
<evidence type="ECO:0000313" key="2">
    <source>
        <dbReference type="Proteomes" id="UP000598488"/>
    </source>
</evidence>